<accession>A0A1I6L5S6</accession>
<evidence type="ECO:0000256" key="1">
    <source>
        <dbReference type="SAM" id="MobiDB-lite"/>
    </source>
</evidence>
<reference evidence="2 3" key="1">
    <citation type="submission" date="2016-10" db="EMBL/GenBank/DDBJ databases">
        <authorList>
            <person name="de Groot N.N."/>
        </authorList>
    </citation>
    <scope>NUCLEOTIDE SEQUENCE [LARGE SCALE GENOMIC DNA]</scope>
    <source>
        <strain evidence="2 3">CGMCC 1.10457</strain>
    </source>
</reference>
<feature type="region of interest" description="Disordered" evidence="1">
    <location>
        <begin position="137"/>
        <end position="165"/>
    </location>
</feature>
<dbReference type="STRING" id="767519.SAMN05216559_2106"/>
<dbReference type="Proteomes" id="UP000199062">
    <property type="component" value="Unassembled WGS sequence"/>
</dbReference>
<dbReference type="RefSeq" id="WP_177227407.1">
    <property type="nucleotide sequence ID" value="NZ_FOZK01000002.1"/>
</dbReference>
<dbReference type="OrthoDB" id="186005at2157"/>
<feature type="compositionally biased region" description="Basic and acidic residues" evidence="1">
    <location>
        <begin position="7"/>
        <end position="21"/>
    </location>
</feature>
<keyword evidence="3" id="KW-1185">Reference proteome</keyword>
<organism evidence="2 3">
    <name type="scientific">Halomicrobium zhouii</name>
    <dbReference type="NCBI Taxonomy" id="767519"/>
    <lineage>
        <taxon>Archaea</taxon>
        <taxon>Methanobacteriati</taxon>
        <taxon>Methanobacteriota</taxon>
        <taxon>Stenosarchaea group</taxon>
        <taxon>Halobacteria</taxon>
        <taxon>Halobacteriales</taxon>
        <taxon>Haloarculaceae</taxon>
        <taxon>Halomicrobium</taxon>
    </lineage>
</organism>
<protein>
    <submittedName>
        <fullName evidence="2">Uncharacterized protein</fullName>
    </submittedName>
</protein>
<evidence type="ECO:0000313" key="2">
    <source>
        <dbReference type="EMBL" id="SFR98825.1"/>
    </source>
</evidence>
<feature type="compositionally biased region" description="Basic and acidic residues" evidence="1">
    <location>
        <begin position="28"/>
        <end position="43"/>
    </location>
</feature>
<proteinExistence type="predicted"/>
<sequence>MASDPTEGPRADDRTAAEDAAHTGNPTKVDDQQRVAESPHSDDPAVEALHRVELGLEWFHRAHGHLVAFHHNTGHAMDHFAAAEALLRDQGEDELADELRDDFLPCGVLDDRWSYDVLETFQAGLLDDAETLEERARERLADGDRHVAERAQEKAWKGRAEEESE</sequence>
<dbReference type="EMBL" id="FOZK01000002">
    <property type="protein sequence ID" value="SFR98825.1"/>
    <property type="molecule type" value="Genomic_DNA"/>
</dbReference>
<evidence type="ECO:0000313" key="3">
    <source>
        <dbReference type="Proteomes" id="UP000199062"/>
    </source>
</evidence>
<feature type="region of interest" description="Disordered" evidence="1">
    <location>
        <begin position="1"/>
        <end position="43"/>
    </location>
</feature>
<dbReference type="AlphaFoldDB" id="A0A1I6L5S6"/>
<gene>
    <name evidence="2" type="ORF">SAMN05216559_2106</name>
</gene>
<name>A0A1I6L5S6_9EURY</name>